<feature type="compositionally biased region" description="Low complexity" evidence="3">
    <location>
        <begin position="1216"/>
        <end position="1225"/>
    </location>
</feature>
<dbReference type="Proteomes" id="UP000225706">
    <property type="component" value="Unassembled WGS sequence"/>
</dbReference>
<dbReference type="SUPFAM" id="SSF49854">
    <property type="entry name" value="Spermadhesin, CUB domain"/>
    <property type="match status" value="6"/>
</dbReference>
<feature type="domain" description="CUB" evidence="4">
    <location>
        <begin position="456"/>
        <end position="538"/>
    </location>
</feature>
<dbReference type="Gene3D" id="2.60.120.290">
    <property type="entry name" value="Spermadhesin, CUB domain"/>
    <property type="match status" value="6"/>
</dbReference>
<feature type="domain" description="CUB" evidence="4">
    <location>
        <begin position="925"/>
        <end position="1058"/>
    </location>
</feature>
<dbReference type="GO" id="GO:0005615">
    <property type="term" value="C:extracellular space"/>
    <property type="evidence" value="ECO:0007669"/>
    <property type="project" value="TreeGrafter"/>
</dbReference>
<evidence type="ECO:0000259" key="4">
    <source>
        <dbReference type="PROSITE" id="PS01180"/>
    </source>
</evidence>
<dbReference type="PROSITE" id="PS01180">
    <property type="entry name" value="CUB"/>
    <property type="match status" value="4"/>
</dbReference>
<dbReference type="InterPro" id="IPR035914">
    <property type="entry name" value="Sperma_CUB_dom_sf"/>
</dbReference>
<feature type="compositionally biased region" description="Acidic residues" evidence="3">
    <location>
        <begin position="1299"/>
        <end position="1317"/>
    </location>
</feature>
<dbReference type="Pfam" id="PF00431">
    <property type="entry name" value="CUB"/>
    <property type="match status" value="5"/>
</dbReference>
<evidence type="ECO:0000256" key="3">
    <source>
        <dbReference type="SAM" id="MobiDB-lite"/>
    </source>
</evidence>
<protein>
    <submittedName>
        <fullName evidence="5">Dorsal-ventral patterning tolloid-like protein 1</fullName>
    </submittedName>
</protein>
<dbReference type="Gene3D" id="3.60.10.10">
    <property type="entry name" value="Endonuclease/exonuclease/phosphatase"/>
    <property type="match status" value="1"/>
</dbReference>
<organism evidence="5 6">
    <name type="scientific">Stylophora pistillata</name>
    <name type="common">Smooth cauliflower coral</name>
    <dbReference type="NCBI Taxonomy" id="50429"/>
    <lineage>
        <taxon>Eukaryota</taxon>
        <taxon>Metazoa</taxon>
        <taxon>Cnidaria</taxon>
        <taxon>Anthozoa</taxon>
        <taxon>Hexacorallia</taxon>
        <taxon>Scleractinia</taxon>
        <taxon>Astrocoeniina</taxon>
        <taxon>Pocilloporidae</taxon>
        <taxon>Stylophora</taxon>
    </lineage>
</organism>
<proteinExistence type="predicted"/>
<dbReference type="InterPro" id="IPR000477">
    <property type="entry name" value="RT_dom"/>
</dbReference>
<evidence type="ECO:0000313" key="5">
    <source>
        <dbReference type="EMBL" id="PFX28660.1"/>
    </source>
</evidence>
<comment type="caution">
    <text evidence="5">The sequence shown here is derived from an EMBL/GenBank/DDBJ whole genome shotgun (WGS) entry which is preliminary data.</text>
</comment>
<evidence type="ECO:0000313" key="6">
    <source>
        <dbReference type="Proteomes" id="UP000225706"/>
    </source>
</evidence>
<dbReference type="Pfam" id="PF00078">
    <property type="entry name" value="RVT_1"/>
    <property type="match status" value="1"/>
</dbReference>
<dbReference type="CDD" id="cd00041">
    <property type="entry name" value="CUB"/>
    <property type="match status" value="4"/>
</dbReference>
<dbReference type="FunFam" id="2.60.120.290:FF:000005">
    <property type="entry name" value="Procollagen C-endopeptidase enhancer 1"/>
    <property type="match status" value="1"/>
</dbReference>
<sequence>MNILLANTRSLAPEIDEVRSVMLDVKPWLRETISDSQVNIPGYSFIARNRRVDIHGGVGLYIHDSIKFEPLDEFSDPDFESLWVWLRPRRLPRGFPFLVAGTVYHPQLGVNNSGMLNHLTTTLTDIVGQYPGCGIFVCGDFIRLSLRRLTSQFKLKQIIDKPTRGGKILDLVLTNLSRTYDENAVYTLPPFGLSDHNVVIVRTKKGPSRAGPNRKLISRRDSRAELGRFFSAVDWSILDSAPNNSDRSRVTFTMRTLPLLYVKWLLFLHVFMWNYNISTTQGLNAVTENTTNTSAPTGSTATSSPTNAADTALYTRPINATNAAYTTSPTKVRYVFLFQAVVPYGYVEIANSDGDTFGTYCGEETGTTVHVTGAFAVITFSSVFSVQERGFSLLFSFIVRYVFLFQAVVPYDYVKIANSDGDTFGTYCGEETGTTVHVTGAFAVITFSSDFIVEERGFSLLFSFIGCGSMRNNLLKSPGYPNNYPRNMYCVYHVNITHGMALRIYFDDFHLKNDLLCWSDYVKISNSNGDKFGRYCGKKTGKTVYVWGAFAEITFRSSDYSMQERGFSLLFSFIGCGSARNNSLKSPGYPKNYPQKMYCVYHVNITHGMALRIYFDYFHLERDPLCGYDYVEIANSDGDTFGTYCGTKTGKTVHVTGAFAVITFSSDYFVQKRGFSLLFSFIESDRCVEGYPLDKITDPVTITCQLRNVATSQYLRTTPSRPLSAASTNTGCGSVNDNLLKSPRYPNEYPENMHCIYRVDIPHGMALRIYFYDFQIKYKDFCRDDYVEISNADDIIFGKYCGKKNGTTVHVTGDYALITFHSNPELGARGFYLQFSTTLQCVTGPANTAVTTSTTVSPSLQPPGVPQGSCLGPVLFTIYTRKLFQIVERHPPQVHCYADDTQLYVSFSPNRSVDADFAIKSMTDCINDIRSWTISDNLMLNDNKTEFLIIGCGTVSNNSLKSPGYPNNYPGNMSCVYRVNIPHGMAIRIYFDDFRLEYESLCWSDYMKIANSIGDTFGIYCGEKNGTTVQVTGAFAVITFSSDHIVQERGFSLFFSFTCATDSAISGPSSLSATSGAAGSSMSPYNTAPYLGLIRYFTPTSGPRKSPATSGPTNTSATLVATDASASLGLANTSATSVATDASASSGPTNTSAYSVATDASATLDPSNTSAILGATTYSLSASSGPANASATSVATDASTSSVPTNTSAYSVSTDASPTSGPTVTSATSVATAISGPTDTSAISGATNASAADVSATSGAKSTLATLGNMNVSAITVTATTGPTDTSDKSNDDNGNNNNDDEDDDNDNDDDGDDRCW</sequence>
<feature type="domain" description="CUB" evidence="4">
    <location>
        <begin position="565"/>
        <end position="682"/>
    </location>
</feature>
<feature type="domain" description="CUB" evidence="4">
    <location>
        <begin position="723"/>
        <end position="838"/>
    </location>
</feature>
<reference evidence="6" key="1">
    <citation type="journal article" date="2017" name="bioRxiv">
        <title>Comparative analysis of the genomes of Stylophora pistillata and Acropora digitifera provides evidence for extensive differences between species of corals.</title>
        <authorList>
            <person name="Voolstra C.R."/>
            <person name="Li Y."/>
            <person name="Liew Y.J."/>
            <person name="Baumgarten S."/>
            <person name="Zoccola D."/>
            <person name="Flot J.-F."/>
            <person name="Tambutte S."/>
            <person name="Allemand D."/>
            <person name="Aranda M."/>
        </authorList>
    </citation>
    <scope>NUCLEOTIDE SEQUENCE [LARGE SCALE GENOMIC DNA]</scope>
</reference>
<evidence type="ECO:0000256" key="1">
    <source>
        <dbReference type="ARBA" id="ARBA00023157"/>
    </source>
</evidence>
<dbReference type="SMART" id="SM00042">
    <property type="entry name" value="CUB"/>
    <property type="match status" value="5"/>
</dbReference>
<accession>A0A2B4SIF9</accession>
<feature type="region of interest" description="Disordered" evidence="3">
    <location>
        <begin position="1184"/>
        <end position="1225"/>
    </location>
</feature>
<dbReference type="EMBL" id="LSMT01000079">
    <property type="protein sequence ID" value="PFX28660.1"/>
    <property type="molecule type" value="Genomic_DNA"/>
</dbReference>
<dbReference type="PANTHER" id="PTHR24255">
    <property type="entry name" value="COMPLEMENT COMPONENT 1, S SUBCOMPONENT-RELATED"/>
    <property type="match status" value="1"/>
</dbReference>
<keyword evidence="1" id="KW-1015">Disulfide bond</keyword>
<evidence type="ECO:0000256" key="2">
    <source>
        <dbReference type="PROSITE-ProRule" id="PRU00059"/>
    </source>
</evidence>
<feature type="compositionally biased region" description="Polar residues" evidence="3">
    <location>
        <begin position="1203"/>
        <end position="1215"/>
    </location>
</feature>
<dbReference type="PANTHER" id="PTHR24255:SF31">
    <property type="entry name" value="CUBILIN-LIKE PROTEIN"/>
    <property type="match status" value="1"/>
</dbReference>
<dbReference type="OrthoDB" id="5959732at2759"/>
<comment type="caution">
    <text evidence="2">Lacks conserved residue(s) required for the propagation of feature annotation.</text>
</comment>
<feature type="compositionally biased region" description="Low complexity" evidence="3">
    <location>
        <begin position="1187"/>
        <end position="1202"/>
    </location>
</feature>
<keyword evidence="6" id="KW-1185">Reference proteome</keyword>
<gene>
    <name evidence="5" type="primary">tll1</name>
    <name evidence="5" type="ORF">AWC38_SpisGene6599</name>
</gene>
<feature type="region of interest" description="Disordered" evidence="3">
    <location>
        <begin position="1278"/>
        <end position="1317"/>
    </location>
</feature>
<name>A0A2B4SIF9_STYPI</name>
<dbReference type="GO" id="GO:0004252">
    <property type="term" value="F:serine-type endopeptidase activity"/>
    <property type="evidence" value="ECO:0007669"/>
    <property type="project" value="TreeGrafter"/>
</dbReference>
<dbReference type="InterPro" id="IPR036691">
    <property type="entry name" value="Endo/exonu/phosph_ase_sf"/>
</dbReference>
<dbReference type="InterPro" id="IPR000859">
    <property type="entry name" value="CUB_dom"/>
</dbReference>
<dbReference type="SUPFAM" id="SSF56219">
    <property type="entry name" value="DNase I-like"/>
    <property type="match status" value="1"/>
</dbReference>